<evidence type="ECO:0000313" key="1">
    <source>
        <dbReference type="EMBL" id="NDL59249.1"/>
    </source>
</evidence>
<organism evidence="1 2">
    <name type="scientific">Phytoactinopolyspora mesophila</name>
    <dbReference type="NCBI Taxonomy" id="2650750"/>
    <lineage>
        <taxon>Bacteria</taxon>
        <taxon>Bacillati</taxon>
        <taxon>Actinomycetota</taxon>
        <taxon>Actinomycetes</taxon>
        <taxon>Jiangellales</taxon>
        <taxon>Jiangellaceae</taxon>
        <taxon>Phytoactinopolyspora</taxon>
    </lineage>
</organism>
<protein>
    <submittedName>
        <fullName evidence="1">Uncharacterized protein</fullName>
    </submittedName>
</protein>
<dbReference type="AlphaFoldDB" id="A0A7K3M7F6"/>
<accession>A0A7K3M7F6</accession>
<evidence type="ECO:0000313" key="2">
    <source>
        <dbReference type="Proteomes" id="UP000460435"/>
    </source>
</evidence>
<gene>
    <name evidence="1" type="ORF">F7O44_19450</name>
</gene>
<keyword evidence="2" id="KW-1185">Reference proteome</keyword>
<sequence>MNAQPAQSLPPVSCSSCGRIMNDDSPSEALAWAAELRAGRRIWLCPSCARAHVRDIESKLPAEHWM</sequence>
<dbReference type="Proteomes" id="UP000460435">
    <property type="component" value="Unassembled WGS sequence"/>
</dbReference>
<name>A0A7K3M7F6_9ACTN</name>
<dbReference type="EMBL" id="WLZY01000007">
    <property type="protein sequence ID" value="NDL59249.1"/>
    <property type="molecule type" value="Genomic_DNA"/>
</dbReference>
<proteinExistence type="predicted"/>
<reference evidence="1 2" key="1">
    <citation type="submission" date="2019-11" db="EMBL/GenBank/DDBJ databases">
        <authorList>
            <person name="Li X.-J."/>
            <person name="Feng X.-M."/>
        </authorList>
    </citation>
    <scope>NUCLEOTIDE SEQUENCE [LARGE SCALE GENOMIC DNA]</scope>
    <source>
        <strain evidence="1 2">XMNu-373</strain>
    </source>
</reference>
<dbReference type="RefSeq" id="WP_162451887.1">
    <property type="nucleotide sequence ID" value="NZ_WLZY01000007.1"/>
</dbReference>
<comment type="caution">
    <text evidence="1">The sequence shown here is derived from an EMBL/GenBank/DDBJ whole genome shotgun (WGS) entry which is preliminary data.</text>
</comment>